<accession>A0A2H3D7U2</accession>
<feature type="compositionally biased region" description="Polar residues" evidence="1">
    <location>
        <begin position="77"/>
        <end position="90"/>
    </location>
</feature>
<evidence type="ECO:0000313" key="3">
    <source>
        <dbReference type="Proteomes" id="UP000217790"/>
    </source>
</evidence>
<protein>
    <submittedName>
        <fullName evidence="2">Uncharacterized protein</fullName>
    </submittedName>
</protein>
<name>A0A2H3D7U2_ARMGA</name>
<evidence type="ECO:0000256" key="1">
    <source>
        <dbReference type="SAM" id="MobiDB-lite"/>
    </source>
</evidence>
<sequence>MAWISGAVCKFRQGRVSDMKGKCEERSWNILSKCQFLGAAIMFDHFLEENTQPLEWSYWKDKVKMSDGCEGRGSHPIDSQGQGLQSPTKIPMRTKSTSLETQKAGCGPALYEVPVGNGWLDMEANPDGFEINIQSLSTAEDKMTQQKILFYIVSSVTSIGMTKEGEHLYQEIKPPEVQARAQDPWMAFDVGPQDLIHSLPISRPIELNFQGLNLNYQTCA</sequence>
<dbReference type="EMBL" id="KZ293662">
    <property type="protein sequence ID" value="PBK91289.1"/>
    <property type="molecule type" value="Genomic_DNA"/>
</dbReference>
<feature type="region of interest" description="Disordered" evidence="1">
    <location>
        <begin position="69"/>
        <end position="90"/>
    </location>
</feature>
<gene>
    <name evidence="2" type="ORF">ARMGADRAFT_1031960</name>
</gene>
<keyword evidence="3" id="KW-1185">Reference proteome</keyword>
<dbReference type="Proteomes" id="UP000217790">
    <property type="component" value="Unassembled WGS sequence"/>
</dbReference>
<evidence type="ECO:0000313" key="2">
    <source>
        <dbReference type="EMBL" id="PBK91289.1"/>
    </source>
</evidence>
<dbReference type="OrthoDB" id="10592889at2759"/>
<dbReference type="InParanoid" id="A0A2H3D7U2"/>
<organism evidence="2 3">
    <name type="scientific">Armillaria gallica</name>
    <name type="common">Bulbous honey fungus</name>
    <name type="synonym">Armillaria bulbosa</name>
    <dbReference type="NCBI Taxonomy" id="47427"/>
    <lineage>
        <taxon>Eukaryota</taxon>
        <taxon>Fungi</taxon>
        <taxon>Dikarya</taxon>
        <taxon>Basidiomycota</taxon>
        <taxon>Agaricomycotina</taxon>
        <taxon>Agaricomycetes</taxon>
        <taxon>Agaricomycetidae</taxon>
        <taxon>Agaricales</taxon>
        <taxon>Marasmiineae</taxon>
        <taxon>Physalacriaceae</taxon>
        <taxon>Armillaria</taxon>
    </lineage>
</organism>
<proteinExistence type="predicted"/>
<reference evidence="3" key="1">
    <citation type="journal article" date="2017" name="Nat. Ecol. Evol.">
        <title>Genome expansion and lineage-specific genetic innovations in the forest pathogenic fungi Armillaria.</title>
        <authorList>
            <person name="Sipos G."/>
            <person name="Prasanna A.N."/>
            <person name="Walter M.C."/>
            <person name="O'Connor E."/>
            <person name="Balint B."/>
            <person name="Krizsan K."/>
            <person name="Kiss B."/>
            <person name="Hess J."/>
            <person name="Varga T."/>
            <person name="Slot J."/>
            <person name="Riley R."/>
            <person name="Boka B."/>
            <person name="Rigling D."/>
            <person name="Barry K."/>
            <person name="Lee J."/>
            <person name="Mihaltcheva S."/>
            <person name="LaButti K."/>
            <person name="Lipzen A."/>
            <person name="Waldron R."/>
            <person name="Moloney N.M."/>
            <person name="Sperisen C."/>
            <person name="Kredics L."/>
            <person name="Vagvoelgyi C."/>
            <person name="Patrignani A."/>
            <person name="Fitzpatrick D."/>
            <person name="Nagy I."/>
            <person name="Doyle S."/>
            <person name="Anderson J.B."/>
            <person name="Grigoriev I.V."/>
            <person name="Gueldener U."/>
            <person name="Muensterkoetter M."/>
            <person name="Nagy L.G."/>
        </authorList>
    </citation>
    <scope>NUCLEOTIDE SEQUENCE [LARGE SCALE GENOMIC DNA]</scope>
    <source>
        <strain evidence="3">Ar21-2</strain>
    </source>
</reference>
<dbReference type="AlphaFoldDB" id="A0A2H3D7U2"/>